<dbReference type="InterPro" id="IPR036034">
    <property type="entry name" value="PDZ_sf"/>
</dbReference>
<evidence type="ECO:0000313" key="7">
    <source>
        <dbReference type="EMBL" id="PJE80282.1"/>
    </source>
</evidence>
<keyword evidence="2 7" id="KW-0645">Protease</keyword>
<dbReference type="GO" id="GO:0006508">
    <property type="term" value="P:proteolysis"/>
    <property type="evidence" value="ECO:0007669"/>
    <property type="project" value="UniProtKB-KW"/>
</dbReference>
<feature type="compositionally biased region" description="Basic and acidic residues" evidence="5">
    <location>
        <begin position="705"/>
        <end position="724"/>
    </location>
</feature>
<gene>
    <name evidence="7" type="primary">prc</name>
    <name evidence="7" type="ORF">CI610_00709</name>
</gene>
<protein>
    <submittedName>
        <fullName evidence="7">Tail-specific protease</fullName>
        <ecNumber evidence="7">3.4.21.102</ecNumber>
    </submittedName>
</protein>
<evidence type="ECO:0000256" key="5">
    <source>
        <dbReference type="SAM" id="MobiDB-lite"/>
    </source>
</evidence>
<keyword evidence="3 7" id="KW-0378">Hydrolase</keyword>
<dbReference type="EMBL" id="NSIT01000023">
    <property type="protein sequence ID" value="PJE80282.1"/>
    <property type="molecule type" value="Genomic_DNA"/>
</dbReference>
<dbReference type="GO" id="GO:0030288">
    <property type="term" value="C:outer membrane-bounded periplasmic space"/>
    <property type="evidence" value="ECO:0007669"/>
    <property type="project" value="TreeGrafter"/>
</dbReference>
<comment type="similarity">
    <text evidence="1">Belongs to the peptidase S41A family.</text>
</comment>
<dbReference type="GO" id="GO:0004252">
    <property type="term" value="F:serine-type endopeptidase activity"/>
    <property type="evidence" value="ECO:0007669"/>
    <property type="project" value="UniProtKB-EC"/>
</dbReference>
<dbReference type="Pfam" id="PF17804">
    <property type="entry name" value="TSP_NTD"/>
    <property type="match status" value="1"/>
</dbReference>
<dbReference type="Gene3D" id="3.30.750.44">
    <property type="match status" value="1"/>
</dbReference>
<dbReference type="InterPro" id="IPR029045">
    <property type="entry name" value="ClpP/crotonase-like_dom_sf"/>
</dbReference>
<comment type="caution">
    <text evidence="7">The sequence shown here is derived from an EMBL/GenBank/DDBJ whole genome shotgun (WGS) entry which is preliminary data.</text>
</comment>
<evidence type="ECO:0000256" key="1">
    <source>
        <dbReference type="ARBA" id="ARBA00009179"/>
    </source>
</evidence>
<dbReference type="CDD" id="cd07560">
    <property type="entry name" value="Peptidase_S41_CPP"/>
    <property type="match status" value="1"/>
</dbReference>
<organism evidence="7">
    <name type="scientific">invertebrate metagenome</name>
    <dbReference type="NCBI Taxonomy" id="1711999"/>
    <lineage>
        <taxon>unclassified sequences</taxon>
        <taxon>metagenomes</taxon>
        <taxon>organismal metagenomes</taxon>
    </lineage>
</organism>
<sequence length="750" mass="85409">MICASPKGNLCANLANKQIIQHGVSLLMIFVSQRTRSLILVLLLFVFTRSVIAADQDLTKSVTALQPDFQQAMASVRLHNNLERYHYRKLPMDQVSADKIFERYLERLDPNRSFFLQSDIDDFQSFRKRLTETLKTGDLRPAFDVYNRYRQRAEFRARYMLDQIDKWIRKIDLTRNDELVIDRKKLPWLKDQKEQQILWDKQLKDSIIALKLNNKTDDEVADQLRRRNTNSLRRLHQSKDEDAFQIWMNAYASVYDPHTQYFSPQTAENFDINMSLSLEGIGAVLQSEDEYTKVVSIITGGPAEKAGDLKPGDKIVGVAQGRWKPKSKGKGKAKGKDAHQGFEDIVGLRLDDAVKLIRGKKGTWVSLEVISGSSKSGIPKIYEIQRDKVKLEEQDASSRIIDVTSHRVNKKIGVIELPTFYIDFKGAQNGEADYKSTTRDVKRLLNGFQKERVDGVIIDLRGNGGGSLQEANDLTGLFIHEGPTVVVRDGRGRTERQSDTNSSQFYGGPLMVLVDRLSASASEIFAGAMQDYGRALVVGSQTYGKGTVQTIQPLRNGGQLKLTMAKFYRISGKSTQNKGVLPDILFPSLYDGRDIGENTLLDALPWDTIASVPHRSYGNLKPYLTKLKSAHDKRVEKNPDFIYLKEIKDYMSRYENIEKVSLNEKTRKIQIETMRSQRLAIENRLRKAKGEPLLNNLDELDEKAEEAKNKKDDEKQKEKDKPDAFMEEAGMIFMDFMDMTVKPKRMPAAA</sequence>
<dbReference type="InterPro" id="IPR004447">
    <property type="entry name" value="Peptidase_S41A"/>
</dbReference>
<dbReference type="SMART" id="SM00228">
    <property type="entry name" value="PDZ"/>
    <property type="match status" value="1"/>
</dbReference>
<evidence type="ECO:0000256" key="4">
    <source>
        <dbReference type="ARBA" id="ARBA00022825"/>
    </source>
</evidence>
<dbReference type="PANTHER" id="PTHR32060">
    <property type="entry name" value="TAIL-SPECIFIC PROTEASE"/>
    <property type="match status" value="1"/>
</dbReference>
<dbReference type="Gene3D" id="3.90.226.10">
    <property type="entry name" value="2-enoyl-CoA Hydratase, Chain A, domain 1"/>
    <property type="match status" value="1"/>
</dbReference>
<accession>A0A2H9TAM0</accession>
<feature type="domain" description="PDZ" evidence="6">
    <location>
        <begin position="271"/>
        <end position="318"/>
    </location>
</feature>
<dbReference type="Pfam" id="PF11818">
    <property type="entry name" value="DUF3340"/>
    <property type="match status" value="1"/>
</dbReference>
<dbReference type="InterPro" id="IPR001478">
    <property type="entry name" value="PDZ"/>
</dbReference>
<dbReference type="PANTHER" id="PTHR32060:SF22">
    <property type="entry name" value="CARBOXYL-TERMINAL-PROCESSING PEPTIDASE 3, CHLOROPLASTIC"/>
    <property type="match status" value="1"/>
</dbReference>
<dbReference type="SMART" id="SM00245">
    <property type="entry name" value="TSPc"/>
    <property type="match status" value="1"/>
</dbReference>
<evidence type="ECO:0000259" key="6">
    <source>
        <dbReference type="PROSITE" id="PS50106"/>
    </source>
</evidence>
<dbReference type="EC" id="3.4.21.102" evidence="7"/>
<dbReference type="NCBIfam" id="TIGR00225">
    <property type="entry name" value="prc"/>
    <property type="match status" value="1"/>
</dbReference>
<evidence type="ECO:0000256" key="3">
    <source>
        <dbReference type="ARBA" id="ARBA00022801"/>
    </source>
</evidence>
<name>A0A2H9TAM0_9ZZZZ</name>
<dbReference type="GO" id="GO:0007165">
    <property type="term" value="P:signal transduction"/>
    <property type="evidence" value="ECO:0007669"/>
    <property type="project" value="TreeGrafter"/>
</dbReference>
<dbReference type="Gene3D" id="2.30.42.10">
    <property type="match status" value="1"/>
</dbReference>
<dbReference type="Pfam" id="PF00595">
    <property type="entry name" value="PDZ"/>
    <property type="match status" value="1"/>
</dbReference>
<dbReference type="InterPro" id="IPR005151">
    <property type="entry name" value="Tail-specific_protease"/>
</dbReference>
<dbReference type="PROSITE" id="PS50106">
    <property type="entry name" value="PDZ"/>
    <property type="match status" value="1"/>
</dbReference>
<dbReference type="SUPFAM" id="SSF52096">
    <property type="entry name" value="ClpP/crotonase"/>
    <property type="match status" value="1"/>
</dbReference>
<dbReference type="SUPFAM" id="SSF50156">
    <property type="entry name" value="PDZ domain-like"/>
    <property type="match status" value="1"/>
</dbReference>
<dbReference type="AlphaFoldDB" id="A0A2H9TAM0"/>
<dbReference type="FunFam" id="3.90.226.10:FF:000090">
    <property type="entry name" value="Tail-specific protease"/>
    <property type="match status" value="1"/>
</dbReference>
<evidence type="ECO:0000256" key="2">
    <source>
        <dbReference type="ARBA" id="ARBA00022670"/>
    </source>
</evidence>
<reference evidence="7" key="1">
    <citation type="journal article" date="2017" name="Appl. Environ. Microbiol.">
        <title>Molecular characterization of an Endozoicomonas-like organism causing infection in king scallop Pecten maximus L.</title>
        <authorList>
            <person name="Cano I."/>
            <person name="van Aerle R."/>
            <person name="Ross S."/>
            <person name="Verner-Jeffreys D.W."/>
            <person name="Paley R.K."/>
            <person name="Rimmer G."/>
            <person name="Ryder D."/>
            <person name="Hooper P."/>
            <person name="Stone D."/>
            <person name="Feist S.W."/>
        </authorList>
    </citation>
    <scope>NUCLEOTIDE SEQUENCE</scope>
</reference>
<dbReference type="InterPro" id="IPR040573">
    <property type="entry name" value="TSP_N"/>
</dbReference>
<dbReference type="CDD" id="cd06782">
    <property type="entry name" value="cpPDZ_CPP-like"/>
    <property type="match status" value="1"/>
</dbReference>
<feature type="region of interest" description="Disordered" evidence="5">
    <location>
        <begin position="699"/>
        <end position="724"/>
    </location>
</feature>
<keyword evidence="4" id="KW-0720">Serine protease</keyword>
<proteinExistence type="inferred from homology"/>
<dbReference type="InterPro" id="IPR020992">
    <property type="entry name" value="Tail_Prtase_C"/>
</dbReference>
<dbReference type="Pfam" id="PF03572">
    <property type="entry name" value="Peptidase_S41"/>
    <property type="match status" value="1"/>
</dbReference>